<protein>
    <recommendedName>
        <fullName evidence="6">Thrombospondin type 3 repeat-containing protein</fullName>
    </recommendedName>
</protein>
<feature type="compositionally biased region" description="Gly residues" evidence="1">
    <location>
        <begin position="167"/>
        <end position="193"/>
    </location>
</feature>
<feature type="region of interest" description="Disordered" evidence="1">
    <location>
        <begin position="129"/>
        <end position="148"/>
    </location>
</feature>
<accession>A0A4R6PQR3</accession>
<feature type="compositionally biased region" description="Polar residues" evidence="1">
    <location>
        <begin position="137"/>
        <end position="147"/>
    </location>
</feature>
<proteinExistence type="predicted"/>
<keyword evidence="2" id="KW-0812">Transmembrane</keyword>
<feature type="region of interest" description="Disordered" evidence="1">
    <location>
        <begin position="158"/>
        <end position="197"/>
    </location>
</feature>
<evidence type="ECO:0008006" key="6">
    <source>
        <dbReference type="Google" id="ProtNLM"/>
    </source>
</evidence>
<dbReference type="NCBIfam" id="NF041109">
    <property type="entry name" value="VF_TspB_C_term"/>
    <property type="match status" value="1"/>
</dbReference>
<keyword evidence="5" id="KW-1185">Reference proteome</keyword>
<feature type="signal peptide" evidence="3">
    <location>
        <begin position="1"/>
        <end position="25"/>
    </location>
</feature>
<evidence type="ECO:0000313" key="4">
    <source>
        <dbReference type="EMBL" id="TDP40696.1"/>
    </source>
</evidence>
<name>A0A4R6PQR3_9GAMM</name>
<dbReference type="RefSeq" id="WP_133538380.1">
    <property type="nucleotide sequence ID" value="NZ_SNXI01000001.1"/>
</dbReference>
<dbReference type="Proteomes" id="UP000295531">
    <property type="component" value="Unassembled WGS sequence"/>
</dbReference>
<feature type="chain" id="PRO_5020918893" description="Thrombospondin type 3 repeat-containing protein" evidence="3">
    <location>
        <begin position="26"/>
        <end position="499"/>
    </location>
</feature>
<evidence type="ECO:0000256" key="3">
    <source>
        <dbReference type="SAM" id="SignalP"/>
    </source>
</evidence>
<gene>
    <name evidence="4" type="ORF">DEU29_101246</name>
</gene>
<comment type="caution">
    <text evidence="4">The sequence shown here is derived from an EMBL/GenBank/DDBJ whole genome shotgun (WGS) entry which is preliminary data.</text>
</comment>
<keyword evidence="2" id="KW-0472">Membrane</keyword>
<reference evidence="4 5" key="1">
    <citation type="submission" date="2019-03" db="EMBL/GenBank/DDBJ databases">
        <title>Freshwater and sediment microbial communities from various areas in North America, analyzing microbe dynamics in response to fracking.</title>
        <authorList>
            <person name="Lamendella R."/>
        </authorList>
    </citation>
    <scope>NUCLEOTIDE SEQUENCE [LARGE SCALE GENOMIC DNA]</scope>
    <source>
        <strain evidence="4 5">18_TX</strain>
    </source>
</reference>
<dbReference type="AlphaFoldDB" id="A0A4R6PQR3"/>
<dbReference type="EMBL" id="SNXI01000001">
    <property type="protein sequence ID" value="TDP40696.1"/>
    <property type="molecule type" value="Genomic_DNA"/>
</dbReference>
<feature type="region of interest" description="Disordered" evidence="1">
    <location>
        <begin position="246"/>
        <end position="275"/>
    </location>
</feature>
<organism evidence="4 5">
    <name type="scientific">Idiomarina aquatica</name>
    <dbReference type="NCBI Taxonomy" id="1327752"/>
    <lineage>
        <taxon>Bacteria</taxon>
        <taxon>Pseudomonadati</taxon>
        <taxon>Pseudomonadota</taxon>
        <taxon>Gammaproteobacteria</taxon>
        <taxon>Alteromonadales</taxon>
        <taxon>Idiomarinaceae</taxon>
        <taxon>Idiomarina</taxon>
    </lineage>
</organism>
<keyword evidence="2" id="KW-1133">Transmembrane helix</keyword>
<feature type="transmembrane region" description="Helical" evidence="2">
    <location>
        <begin position="473"/>
        <end position="496"/>
    </location>
</feature>
<feature type="compositionally biased region" description="Gly residues" evidence="1">
    <location>
        <begin position="248"/>
        <end position="267"/>
    </location>
</feature>
<sequence length="499" mass="51761">MFTRSKGFLLSLVALLGVFSSYASADSPYILVYKNSTSIFIPDFDGRDRYGNLDAYCAAAGWPYTGSTWTSSSTVWKEISCGGAGRLEYRQTLQPNGDFPVAPYDIDEKCINPDSSDFQLAFTPSECALDADEDSDGTPNVLDSDSNLYDPDYCTDNPTASICPDDSGGGDTGGGDGSGGGDTGGGGSGGGGLPSSCEGSPTFSESCCFDHAEAQCLDEGGLYDWGYVSVGTPACNFTCNDTVNPPDNGGGDGSGGDSGGSGDGGSGSDDTPTDNTDLITAVNTLQTANQTEFNAIQDDLNTLNQTNQAGFNDVRSAIENIQNPDLTALENSNNQIATNTAQTASNAADIATNLNALNTANQQGLSSVNDALTQLRSDFNAVVDSDFNSANFESQLDGTGTPDDIVNAGMGDFEAANGIDKDGELETEIINLGDEINKYDPMLGGSSSECPSDYSLTVAGAQYSISWTPVCDAFGILSIFVQAAAWFAVPFIVLGVGKK</sequence>
<evidence type="ECO:0000256" key="2">
    <source>
        <dbReference type="SAM" id="Phobius"/>
    </source>
</evidence>
<evidence type="ECO:0000256" key="1">
    <source>
        <dbReference type="SAM" id="MobiDB-lite"/>
    </source>
</evidence>
<keyword evidence="3" id="KW-0732">Signal</keyword>
<evidence type="ECO:0000313" key="5">
    <source>
        <dbReference type="Proteomes" id="UP000295531"/>
    </source>
</evidence>